<dbReference type="InterPro" id="IPR037401">
    <property type="entry name" value="SnoaL-like"/>
</dbReference>
<name>A0A919SXZ5_9ACTN</name>
<dbReference type="Proteomes" id="UP000680865">
    <property type="component" value="Unassembled WGS sequence"/>
</dbReference>
<dbReference type="SUPFAM" id="SSF54427">
    <property type="entry name" value="NTF2-like"/>
    <property type="match status" value="1"/>
</dbReference>
<dbReference type="EMBL" id="BOQP01000036">
    <property type="protein sequence ID" value="GIM79208.1"/>
    <property type="molecule type" value="Genomic_DNA"/>
</dbReference>
<evidence type="ECO:0000259" key="1">
    <source>
        <dbReference type="Pfam" id="PF12680"/>
    </source>
</evidence>
<protein>
    <recommendedName>
        <fullName evidence="1">SnoaL-like domain-containing protein</fullName>
    </recommendedName>
</protein>
<dbReference type="InterPro" id="IPR032710">
    <property type="entry name" value="NTF2-like_dom_sf"/>
</dbReference>
<evidence type="ECO:0000313" key="3">
    <source>
        <dbReference type="Proteomes" id="UP000680865"/>
    </source>
</evidence>
<evidence type="ECO:0000313" key="2">
    <source>
        <dbReference type="EMBL" id="GIM79208.1"/>
    </source>
</evidence>
<feature type="domain" description="SnoaL-like" evidence="1">
    <location>
        <begin position="6"/>
        <end position="104"/>
    </location>
</feature>
<reference evidence="2" key="1">
    <citation type="submission" date="2021-03" db="EMBL/GenBank/DDBJ databases">
        <title>Whole genome shotgun sequence of Actinoplanes consettensis NBRC 14913.</title>
        <authorList>
            <person name="Komaki H."/>
            <person name="Tamura T."/>
        </authorList>
    </citation>
    <scope>NUCLEOTIDE SEQUENCE</scope>
    <source>
        <strain evidence="2">NBRC 14913</strain>
    </source>
</reference>
<organism evidence="2 3">
    <name type="scientific">Winogradskya consettensis</name>
    <dbReference type="NCBI Taxonomy" id="113560"/>
    <lineage>
        <taxon>Bacteria</taxon>
        <taxon>Bacillati</taxon>
        <taxon>Actinomycetota</taxon>
        <taxon>Actinomycetes</taxon>
        <taxon>Micromonosporales</taxon>
        <taxon>Micromonosporaceae</taxon>
        <taxon>Winogradskya</taxon>
    </lineage>
</organism>
<gene>
    <name evidence="2" type="ORF">Aco04nite_64360</name>
</gene>
<keyword evidence="3" id="KW-1185">Reference proteome</keyword>
<sequence length="128" mass="14257">MSNPVVERLIGALNSHDLDAVSSCFGPDFSGEWPAHPARDFQGPEQVRRNWEMIFKMSPDITIAMTNSVEVGDEVWGEWHYTMAAGQELRGVVIITVREGLIRRSRFYMEPVDAADAAVPGGPRLARD</sequence>
<comment type="caution">
    <text evidence="2">The sequence shown here is derived from an EMBL/GenBank/DDBJ whole genome shotgun (WGS) entry which is preliminary data.</text>
</comment>
<dbReference type="Pfam" id="PF12680">
    <property type="entry name" value="SnoaL_2"/>
    <property type="match status" value="1"/>
</dbReference>
<dbReference type="RefSeq" id="WP_213000951.1">
    <property type="nucleotide sequence ID" value="NZ_BAAATW010000017.1"/>
</dbReference>
<dbReference type="Gene3D" id="3.10.450.50">
    <property type="match status" value="1"/>
</dbReference>
<dbReference type="AlphaFoldDB" id="A0A919SXZ5"/>
<proteinExistence type="predicted"/>
<accession>A0A919SXZ5</accession>